<dbReference type="EMBL" id="KU052488">
    <property type="protein sequence ID" value="ALY06911.1"/>
    <property type="molecule type" value="Genomic_DNA"/>
</dbReference>
<dbReference type="Proteomes" id="UP000223158">
    <property type="component" value="Segment"/>
</dbReference>
<accession>A0A1I9KKH6</accession>
<keyword evidence="2" id="KW-1185">Reference proteome</keyword>
<gene>
    <name evidence="1" type="ORF">SAC12_090</name>
</gene>
<protein>
    <submittedName>
        <fullName evidence="1">Uncharacterized protein</fullName>
    </submittedName>
</protein>
<organism evidence="1 2">
    <name type="scientific">Lactobacillus phage SA-C12</name>
    <dbReference type="NCBI Taxonomy" id="1755697"/>
    <lineage>
        <taxon>Viruses</taxon>
        <taxon>Duplodnaviria</taxon>
        <taxon>Heunggongvirae</taxon>
        <taxon>Uroviricota</taxon>
        <taxon>Caudoviricetes</taxon>
        <taxon>Tybeckvirinae</taxon>
        <taxon>Lenusvirus</taxon>
        <taxon>Lenusvirus SAC12</taxon>
    </lineage>
</organism>
<sequence>MIMLNVSEYKRKVDLENKDEELCKYEEFIKNEIRHGYDYILLSEDKNIGIGLTYHKSSPLAKIFENKINEIGNVDCHKIFSNPMRLPSDEYLIENYSLIDGISYAEKDVTIKYKKLFFYKDITVHAKLLKINY</sequence>
<name>A0A1I9KKH6_9CAUD</name>
<evidence type="ECO:0000313" key="1">
    <source>
        <dbReference type="EMBL" id="ALY06911.1"/>
    </source>
</evidence>
<proteinExistence type="predicted"/>
<evidence type="ECO:0000313" key="2">
    <source>
        <dbReference type="Proteomes" id="UP000223158"/>
    </source>
</evidence>
<reference evidence="1 2" key="1">
    <citation type="submission" date="2015-11" db="EMBL/GenBank/DDBJ databases">
        <title>Lactobacillus brevis bacteriophage SA-C12: a mosaic Myoviridae member.</title>
        <authorList>
            <person name="Mahony J."/>
        </authorList>
    </citation>
    <scope>NUCLEOTIDE SEQUENCE [LARGE SCALE GENOMIC DNA]</scope>
</reference>